<keyword evidence="1" id="KW-1133">Transmembrane helix</keyword>
<protein>
    <submittedName>
        <fullName evidence="2">Uncharacterized protein</fullName>
    </submittedName>
</protein>
<keyword evidence="1" id="KW-0812">Transmembrane</keyword>
<feature type="transmembrane region" description="Helical" evidence="1">
    <location>
        <begin position="41"/>
        <end position="60"/>
    </location>
</feature>
<evidence type="ECO:0000256" key="1">
    <source>
        <dbReference type="SAM" id="Phobius"/>
    </source>
</evidence>
<dbReference type="EMBL" id="JACAZI010000022">
    <property type="protein sequence ID" value="KAF7336957.1"/>
    <property type="molecule type" value="Genomic_DNA"/>
</dbReference>
<feature type="transmembrane region" description="Helical" evidence="1">
    <location>
        <begin position="72"/>
        <end position="90"/>
    </location>
</feature>
<name>A0A8H7CI94_9AGAR</name>
<dbReference type="OrthoDB" id="3041655at2759"/>
<feature type="transmembrane region" description="Helical" evidence="1">
    <location>
        <begin position="97"/>
        <end position="116"/>
    </location>
</feature>
<proteinExistence type="predicted"/>
<keyword evidence="3" id="KW-1185">Reference proteome</keyword>
<dbReference type="AlphaFoldDB" id="A0A8H7CI94"/>
<keyword evidence="1" id="KW-0472">Membrane</keyword>
<reference evidence="2" key="1">
    <citation type="submission" date="2020-05" db="EMBL/GenBank/DDBJ databases">
        <title>Mycena genomes resolve the evolution of fungal bioluminescence.</title>
        <authorList>
            <person name="Tsai I.J."/>
        </authorList>
    </citation>
    <scope>NUCLEOTIDE SEQUENCE</scope>
    <source>
        <strain evidence="2">CCC161011</strain>
    </source>
</reference>
<accession>A0A8H7CI94</accession>
<evidence type="ECO:0000313" key="2">
    <source>
        <dbReference type="EMBL" id="KAF7336957.1"/>
    </source>
</evidence>
<comment type="caution">
    <text evidence="2">The sequence shown here is derived from an EMBL/GenBank/DDBJ whole genome shotgun (WGS) entry which is preliminary data.</text>
</comment>
<gene>
    <name evidence="2" type="ORF">MVEN_02132100</name>
</gene>
<evidence type="ECO:0000313" key="3">
    <source>
        <dbReference type="Proteomes" id="UP000620124"/>
    </source>
</evidence>
<sequence length="289" mass="31455">MACPYAHGPPLNTDIAGIGVRVSFYVQNLCLFYLSGNADSMYTLMLTITSMAVTSLILSLRPEPDITFHDGLVISYLLGFSVLSLFFFISDRPMVRVVFILQNCAVSVFTLVLWITAKTFGSTPACNANAFIFLFTPIHALKPGRIISLVFAGLGAFGVAFSVLGLCIFVIALFCGACCSKAVDDPEDSQAPDNSSIASSAVISVPWIQHAILTAQALLWTSSVVNTELLIHFNHFALPDGQRSPWQFGQILPMFLTIISLRSVYKAWRGEDAASPTRSPPPLPPVRRM</sequence>
<feature type="transmembrane region" description="Helical" evidence="1">
    <location>
        <begin position="15"/>
        <end position="34"/>
    </location>
</feature>
<organism evidence="2 3">
    <name type="scientific">Mycena venus</name>
    <dbReference type="NCBI Taxonomy" id="2733690"/>
    <lineage>
        <taxon>Eukaryota</taxon>
        <taxon>Fungi</taxon>
        <taxon>Dikarya</taxon>
        <taxon>Basidiomycota</taxon>
        <taxon>Agaricomycotina</taxon>
        <taxon>Agaricomycetes</taxon>
        <taxon>Agaricomycetidae</taxon>
        <taxon>Agaricales</taxon>
        <taxon>Marasmiineae</taxon>
        <taxon>Mycenaceae</taxon>
        <taxon>Mycena</taxon>
    </lineage>
</organism>
<feature type="transmembrane region" description="Helical" evidence="1">
    <location>
        <begin position="148"/>
        <end position="174"/>
    </location>
</feature>
<dbReference type="Proteomes" id="UP000620124">
    <property type="component" value="Unassembled WGS sequence"/>
</dbReference>